<evidence type="ECO:0000313" key="2">
    <source>
        <dbReference type="Proteomes" id="UP000008281"/>
    </source>
</evidence>
<proteinExistence type="predicted"/>
<keyword evidence="2" id="KW-1185">Reference proteome</keyword>
<organism evidence="2">
    <name type="scientific">Caenorhabditis remanei</name>
    <name type="common">Caenorhabditis vulgaris</name>
    <dbReference type="NCBI Taxonomy" id="31234"/>
    <lineage>
        <taxon>Eukaryota</taxon>
        <taxon>Metazoa</taxon>
        <taxon>Ecdysozoa</taxon>
        <taxon>Nematoda</taxon>
        <taxon>Chromadorea</taxon>
        <taxon>Rhabditida</taxon>
        <taxon>Rhabditina</taxon>
        <taxon>Rhabditomorpha</taxon>
        <taxon>Rhabditoidea</taxon>
        <taxon>Rhabditidae</taxon>
        <taxon>Peloderinae</taxon>
        <taxon>Caenorhabditis</taxon>
    </lineage>
</organism>
<reference evidence="1" key="1">
    <citation type="submission" date="2007-07" db="EMBL/GenBank/DDBJ databases">
        <title>PCAP assembly of the Caenorhabditis remanei genome.</title>
        <authorList>
            <consortium name="The Caenorhabditis remanei Sequencing Consortium"/>
            <person name="Wilson R.K."/>
        </authorList>
    </citation>
    <scope>NUCLEOTIDE SEQUENCE [LARGE SCALE GENOMIC DNA]</scope>
    <source>
        <strain evidence="1">PB4641</strain>
    </source>
</reference>
<dbReference type="Proteomes" id="UP000008281">
    <property type="component" value="Unassembled WGS sequence"/>
</dbReference>
<dbReference type="InParanoid" id="E3NLV6"/>
<dbReference type="EMBL" id="DS268940">
    <property type="protein sequence ID" value="EFP06181.1"/>
    <property type="molecule type" value="Genomic_DNA"/>
</dbReference>
<accession>E3NLV6</accession>
<sequence>MDNIRGKLPFRRKSCRSAGYSFKAVVKRLRETSIRGMSNIHESTSRPADDAMRSYTIPHRIVTSRGSKFNRFRLHHHYRWIHQCEPRKPHCLKEFEGRSRNEPMLYDQSTTGHRELMDKLKASEAKISLVPTPVTHDPRLHCSLQSNDSSRIQHPVQLHHYVEHTSPEVTSK</sequence>
<dbReference type="AlphaFoldDB" id="E3NLV6"/>
<evidence type="ECO:0000313" key="1">
    <source>
        <dbReference type="EMBL" id="EFP06181.1"/>
    </source>
</evidence>
<dbReference type="HOGENOM" id="CLU_114669_0_0_1"/>
<gene>
    <name evidence="1" type="ORF">CRE_06195</name>
</gene>
<name>E3NLV6_CAERE</name>
<protein>
    <submittedName>
        <fullName evidence="1">Uncharacterized protein</fullName>
    </submittedName>
</protein>